<feature type="domain" description="SLH" evidence="3">
    <location>
        <begin position="27"/>
        <end position="90"/>
    </location>
</feature>
<dbReference type="EMBL" id="JBEPMX010000004">
    <property type="protein sequence ID" value="MET3683079.1"/>
    <property type="molecule type" value="Genomic_DNA"/>
</dbReference>
<evidence type="ECO:0000256" key="1">
    <source>
        <dbReference type="ARBA" id="ARBA00022729"/>
    </source>
</evidence>
<reference evidence="4 5" key="1">
    <citation type="submission" date="2024-06" db="EMBL/GenBank/DDBJ databases">
        <title>Genomic Encyclopedia of Type Strains, Phase IV (KMG-IV): sequencing the most valuable type-strain genomes for metagenomic binning, comparative biology and taxonomic classification.</title>
        <authorList>
            <person name="Goeker M."/>
        </authorList>
    </citation>
    <scope>NUCLEOTIDE SEQUENCE [LARGE SCALE GENOMIC DNA]</scope>
    <source>
        <strain evidence="4 5">DSM 23520</strain>
    </source>
</reference>
<keyword evidence="1 2" id="KW-0732">Signal</keyword>
<evidence type="ECO:0000313" key="4">
    <source>
        <dbReference type="EMBL" id="MET3683079.1"/>
    </source>
</evidence>
<dbReference type="InterPro" id="IPR001119">
    <property type="entry name" value="SLH_dom"/>
</dbReference>
<organism evidence="4 5">
    <name type="scientific">Alkalibacillus flavidus</name>
    <dbReference type="NCBI Taxonomy" id="546021"/>
    <lineage>
        <taxon>Bacteria</taxon>
        <taxon>Bacillati</taxon>
        <taxon>Bacillota</taxon>
        <taxon>Bacilli</taxon>
        <taxon>Bacillales</taxon>
        <taxon>Bacillaceae</taxon>
        <taxon>Alkalibacillus</taxon>
    </lineage>
</organism>
<proteinExistence type="predicted"/>
<comment type="caution">
    <text evidence="4">The sequence shown here is derived from an EMBL/GenBank/DDBJ whole genome shotgun (WGS) entry which is preliminary data.</text>
</comment>
<feature type="signal peptide" evidence="2">
    <location>
        <begin position="1"/>
        <end position="27"/>
    </location>
</feature>
<feature type="chain" id="PRO_5046436083" description="SLH domain-containing protein" evidence="2">
    <location>
        <begin position="28"/>
        <end position="348"/>
    </location>
</feature>
<dbReference type="Proteomes" id="UP001549167">
    <property type="component" value="Unassembled WGS sequence"/>
</dbReference>
<keyword evidence="5" id="KW-1185">Reference proteome</keyword>
<evidence type="ECO:0000313" key="5">
    <source>
        <dbReference type="Proteomes" id="UP001549167"/>
    </source>
</evidence>
<protein>
    <recommendedName>
        <fullName evidence="3">SLH domain-containing protein</fullName>
    </recommendedName>
</protein>
<dbReference type="Pfam" id="PF00395">
    <property type="entry name" value="SLH"/>
    <property type="match status" value="1"/>
</dbReference>
<evidence type="ECO:0000259" key="3">
    <source>
        <dbReference type="PROSITE" id="PS51272"/>
    </source>
</evidence>
<dbReference type="PROSITE" id="PS51272">
    <property type="entry name" value="SLH"/>
    <property type="match status" value="1"/>
</dbReference>
<name>A0ABV2KUM5_9BACI</name>
<gene>
    <name evidence="4" type="ORF">ABID56_001169</name>
</gene>
<dbReference type="RefSeq" id="WP_354219674.1">
    <property type="nucleotide sequence ID" value="NZ_JBEPMX010000004.1"/>
</dbReference>
<accession>A0ABV2KUM5</accession>
<sequence length="348" mass="39291">MKFKRKVLSLIIAIPLCISLWGSSITAASPFSDVPESYNHYKPISQLVELNSINGFEDGTFRPHETLTRAQSAIIIGSTIEIDTSVSPQHEFNDVSPNVTGHEYINALTNKNVFSKVDSVNMTKKDITDMGYEYVDTFVEDGEKHIAYIQDGNLFVKLTEDGRSVITNWGNTHRDDILNGTYERDSNSIPDLTYNLPNSFEVKSQNSFDLTGNGIDEEVIFIQDGDNVLEENNMEVRVYEYLEDQNAWSRVFTKTLNNIYTPYSLKANGSATDDEREQIIFGVNSGSSAFLTFFVIGSNNDGKIKILLENDDSIPSGDIYFDNKQLIIESKNEIFEIYEWKGNGLTRQ</sequence>
<evidence type="ECO:0000256" key="2">
    <source>
        <dbReference type="SAM" id="SignalP"/>
    </source>
</evidence>